<sequence>SHLTNMQYYDSNTVAVWGQWTAVLLSNIISFSVGSFTWWSSLRKLIPFHPLYRPMTNAFSWVADVWRLPGSADTLRVAVGTTEFIAGMVCIVCGWIGDSLSEALVLSGLIAIMCVMSAASMTQMGRGVREILPSMAFNSLALTAILIRLVAQWKSYPWWICTITIIDFIIGILVLGWFVYHRWSHDSTVVWSPLFGPEQEEVERGLRSDCRVALLARERRHFTPVITPSSVAESDMEKVESGGNGASLARMQGAVMRHGGDYDNVGEANRVLQNRGNEGVV</sequence>
<protein>
    <submittedName>
        <fullName evidence="2">Uncharacterized protein</fullName>
    </submittedName>
</protein>
<dbReference type="AlphaFoldDB" id="A0A7J6M434"/>
<evidence type="ECO:0000256" key="1">
    <source>
        <dbReference type="SAM" id="Phobius"/>
    </source>
</evidence>
<dbReference type="OrthoDB" id="431009at2759"/>
<keyword evidence="1" id="KW-0812">Transmembrane</keyword>
<feature type="non-terminal residue" evidence="2">
    <location>
        <position position="281"/>
    </location>
</feature>
<proteinExistence type="predicted"/>
<reference evidence="2 3" key="1">
    <citation type="submission" date="2020-04" db="EMBL/GenBank/DDBJ databases">
        <title>Perkinsus chesapeaki whole genome sequence.</title>
        <authorList>
            <person name="Bogema D.R."/>
        </authorList>
    </citation>
    <scope>NUCLEOTIDE SEQUENCE [LARGE SCALE GENOMIC DNA]</scope>
    <source>
        <strain evidence="2">ATCC PRA-425</strain>
    </source>
</reference>
<feature type="transmembrane region" description="Helical" evidence="1">
    <location>
        <begin position="131"/>
        <end position="150"/>
    </location>
</feature>
<organism evidence="2 3">
    <name type="scientific">Perkinsus chesapeaki</name>
    <name type="common">Clam parasite</name>
    <name type="synonym">Perkinsus andrewsi</name>
    <dbReference type="NCBI Taxonomy" id="330153"/>
    <lineage>
        <taxon>Eukaryota</taxon>
        <taxon>Sar</taxon>
        <taxon>Alveolata</taxon>
        <taxon>Perkinsozoa</taxon>
        <taxon>Perkinsea</taxon>
        <taxon>Perkinsida</taxon>
        <taxon>Perkinsidae</taxon>
        <taxon>Perkinsus</taxon>
    </lineage>
</organism>
<feature type="transmembrane region" description="Helical" evidence="1">
    <location>
        <begin position="103"/>
        <end position="119"/>
    </location>
</feature>
<accession>A0A7J6M434</accession>
<feature type="transmembrane region" description="Helical" evidence="1">
    <location>
        <begin position="20"/>
        <end position="39"/>
    </location>
</feature>
<comment type="caution">
    <text evidence="2">The sequence shown here is derived from an EMBL/GenBank/DDBJ whole genome shotgun (WGS) entry which is preliminary data.</text>
</comment>
<keyword evidence="3" id="KW-1185">Reference proteome</keyword>
<dbReference type="EMBL" id="JAAPAO010000250">
    <property type="protein sequence ID" value="KAF4665851.1"/>
    <property type="molecule type" value="Genomic_DNA"/>
</dbReference>
<name>A0A7J6M434_PERCH</name>
<gene>
    <name evidence="2" type="ORF">FOL47_004414</name>
</gene>
<feature type="transmembrane region" description="Helical" evidence="1">
    <location>
        <begin position="77"/>
        <end position="97"/>
    </location>
</feature>
<evidence type="ECO:0000313" key="3">
    <source>
        <dbReference type="Proteomes" id="UP000591131"/>
    </source>
</evidence>
<dbReference type="Proteomes" id="UP000591131">
    <property type="component" value="Unassembled WGS sequence"/>
</dbReference>
<evidence type="ECO:0000313" key="2">
    <source>
        <dbReference type="EMBL" id="KAF4665851.1"/>
    </source>
</evidence>
<keyword evidence="1" id="KW-1133">Transmembrane helix</keyword>
<feature type="transmembrane region" description="Helical" evidence="1">
    <location>
        <begin position="156"/>
        <end position="180"/>
    </location>
</feature>
<keyword evidence="1" id="KW-0472">Membrane</keyword>